<keyword evidence="6 11" id="KW-0378">Hydrolase</keyword>
<dbReference type="Proteomes" id="UP000027997">
    <property type="component" value="Unassembled WGS sequence"/>
</dbReference>
<dbReference type="InterPro" id="IPR004387">
    <property type="entry name" value="Pept_M50_Zn"/>
</dbReference>
<dbReference type="Gene3D" id="2.30.42.10">
    <property type="match status" value="2"/>
</dbReference>
<name>A0A081KD52_9GAMM</name>
<reference evidence="13 14" key="1">
    <citation type="submission" date="2014-06" db="EMBL/GenBank/DDBJ databases">
        <title>Whole Genome Sequences of Three Symbiotic Endozoicomonas Bacteria.</title>
        <authorList>
            <person name="Neave M.J."/>
            <person name="Apprill A."/>
            <person name="Voolstra C.R."/>
        </authorList>
    </citation>
    <scope>NUCLEOTIDE SEQUENCE [LARGE SCALE GENOMIC DNA]</scope>
    <source>
        <strain evidence="13 14">DSM 22380</strain>
    </source>
</reference>
<comment type="similarity">
    <text evidence="3 11">Belongs to the peptidase M50B family.</text>
</comment>
<keyword evidence="10 11" id="KW-0472">Membrane</keyword>
<dbReference type="STRING" id="305900.GV64_16290"/>
<feature type="domain" description="PDZ" evidence="12">
    <location>
        <begin position="136"/>
        <end position="166"/>
    </location>
</feature>
<keyword evidence="9 11" id="KW-0482">Metalloprotease</keyword>
<dbReference type="GO" id="GO:0046872">
    <property type="term" value="F:metal ion binding"/>
    <property type="evidence" value="ECO:0007669"/>
    <property type="project" value="UniProtKB-KW"/>
</dbReference>
<feature type="transmembrane region" description="Helical" evidence="11">
    <location>
        <begin position="12"/>
        <end position="34"/>
    </location>
</feature>
<evidence type="ECO:0000256" key="5">
    <source>
        <dbReference type="ARBA" id="ARBA00022692"/>
    </source>
</evidence>
<dbReference type="GO" id="GO:0016020">
    <property type="term" value="C:membrane"/>
    <property type="evidence" value="ECO:0007669"/>
    <property type="project" value="UniProtKB-SubCell"/>
</dbReference>
<evidence type="ECO:0000256" key="3">
    <source>
        <dbReference type="ARBA" id="ARBA00007931"/>
    </source>
</evidence>
<dbReference type="NCBIfam" id="TIGR00054">
    <property type="entry name" value="RIP metalloprotease RseP"/>
    <property type="match status" value="1"/>
</dbReference>
<dbReference type="GO" id="GO:0004222">
    <property type="term" value="F:metalloendopeptidase activity"/>
    <property type="evidence" value="ECO:0007669"/>
    <property type="project" value="InterPro"/>
</dbReference>
<dbReference type="Pfam" id="PF17820">
    <property type="entry name" value="PDZ_6"/>
    <property type="match status" value="1"/>
</dbReference>
<accession>A0A081KD52</accession>
<evidence type="ECO:0000313" key="13">
    <source>
        <dbReference type="EMBL" id="KEI72078.1"/>
    </source>
</evidence>
<dbReference type="eggNOG" id="COG0750">
    <property type="taxonomic scope" value="Bacteria"/>
</dbReference>
<organism evidence="13 14">
    <name type="scientific">Endozoicomonas elysicola</name>
    <dbReference type="NCBI Taxonomy" id="305900"/>
    <lineage>
        <taxon>Bacteria</taxon>
        <taxon>Pseudomonadati</taxon>
        <taxon>Pseudomonadota</taxon>
        <taxon>Gammaproteobacteria</taxon>
        <taxon>Oceanospirillales</taxon>
        <taxon>Endozoicomonadaceae</taxon>
        <taxon>Endozoicomonas</taxon>
    </lineage>
</organism>
<dbReference type="InterPro" id="IPR041489">
    <property type="entry name" value="PDZ_6"/>
</dbReference>
<dbReference type="EC" id="3.4.24.-" evidence="11"/>
<feature type="transmembrane region" description="Helical" evidence="11">
    <location>
        <begin position="390"/>
        <end position="422"/>
    </location>
</feature>
<keyword evidence="8 11" id="KW-1133">Transmembrane helix</keyword>
<dbReference type="Pfam" id="PF02163">
    <property type="entry name" value="Peptidase_M50"/>
    <property type="match status" value="1"/>
</dbReference>
<evidence type="ECO:0000256" key="6">
    <source>
        <dbReference type="ARBA" id="ARBA00022801"/>
    </source>
</evidence>
<keyword evidence="7 11" id="KW-0862">Zinc</keyword>
<evidence type="ECO:0000259" key="12">
    <source>
        <dbReference type="PROSITE" id="PS50106"/>
    </source>
</evidence>
<dbReference type="GO" id="GO:0006508">
    <property type="term" value="P:proteolysis"/>
    <property type="evidence" value="ECO:0007669"/>
    <property type="project" value="UniProtKB-KW"/>
</dbReference>
<evidence type="ECO:0000256" key="2">
    <source>
        <dbReference type="ARBA" id="ARBA00004141"/>
    </source>
</evidence>
<evidence type="ECO:0000256" key="1">
    <source>
        <dbReference type="ARBA" id="ARBA00001947"/>
    </source>
</evidence>
<sequence length="463" mass="49973">MIFESLLDSAQTIFAFVVTLGILVSIHEFGHFWVARRCGVKVLRFSVGFGKSLWSRTDRHGTEYTVAVVPLGGYVKMLDEREGPVPSGEQHLSFNSKPVLSRIAIVAAGPVANFFLAIFALWLMYMVGVRTLMPQVGEVIPESPAAVAGLLPGDEIVAVNGTETPGWQAVNMELLAYLGESRSISFSVRSGEPGEVAEGAVRDKNLQVVDWLVSEEQPNPIRSLGIIPYSPEIPAVIGQLSPDGAATRDGMKSGDRVLAVGDEDIVGWMHFVEIIRDNPGKPLQLLIERGGNTENIQLTPGSRSSEGVTTGYIGAGVMQVTWPEGMIRHLQYGPVESIAKGAQATWSLTTMTLESLWKMVVGLVSVKNLSGPITIAKVAGASLESGLENFLYFLAMLSVSLGVLNLLPIPVLDGGHLLFYLVEMVRGKPLSEKVQTLGLKIGVTLVVGVMMLAMYNDLSRLFQ</sequence>
<dbReference type="AlphaFoldDB" id="A0A081KD52"/>
<keyword evidence="14" id="KW-1185">Reference proteome</keyword>
<feature type="transmembrane region" description="Helical" evidence="11">
    <location>
        <begin position="103"/>
        <end position="125"/>
    </location>
</feature>
<evidence type="ECO:0000256" key="8">
    <source>
        <dbReference type="ARBA" id="ARBA00022989"/>
    </source>
</evidence>
<protein>
    <recommendedName>
        <fullName evidence="11">Zinc metalloprotease</fullName>
        <ecNumber evidence="11">3.4.24.-</ecNumber>
    </recommendedName>
</protein>
<evidence type="ECO:0000256" key="7">
    <source>
        <dbReference type="ARBA" id="ARBA00022833"/>
    </source>
</evidence>
<dbReference type="PANTHER" id="PTHR42837">
    <property type="entry name" value="REGULATOR OF SIGMA-E PROTEASE RSEP"/>
    <property type="match status" value="1"/>
</dbReference>
<evidence type="ECO:0000256" key="11">
    <source>
        <dbReference type="RuleBase" id="RU362031"/>
    </source>
</evidence>
<dbReference type="EMBL" id="JOJP01000001">
    <property type="protein sequence ID" value="KEI72078.1"/>
    <property type="molecule type" value="Genomic_DNA"/>
</dbReference>
<dbReference type="InterPro" id="IPR008915">
    <property type="entry name" value="Peptidase_M50"/>
</dbReference>
<evidence type="ECO:0000256" key="10">
    <source>
        <dbReference type="ARBA" id="ARBA00023136"/>
    </source>
</evidence>
<comment type="cofactor">
    <cofactor evidence="1 11">
        <name>Zn(2+)</name>
        <dbReference type="ChEBI" id="CHEBI:29105"/>
    </cofactor>
</comment>
<dbReference type="NCBIfam" id="NF008046">
    <property type="entry name" value="PRK10779.1"/>
    <property type="match status" value="1"/>
</dbReference>
<dbReference type="SMART" id="SM00228">
    <property type="entry name" value="PDZ"/>
    <property type="match status" value="2"/>
</dbReference>
<feature type="transmembrane region" description="Helical" evidence="11">
    <location>
        <begin position="434"/>
        <end position="455"/>
    </location>
</feature>
<keyword evidence="5 11" id="KW-0812">Transmembrane</keyword>
<comment type="caution">
    <text evidence="13">The sequence shown here is derived from an EMBL/GenBank/DDBJ whole genome shotgun (WGS) entry which is preliminary data.</text>
</comment>
<keyword evidence="4" id="KW-0645">Protease</keyword>
<dbReference type="RefSeq" id="WP_020584353.1">
    <property type="nucleotide sequence ID" value="NZ_JOJP01000001.1"/>
</dbReference>
<evidence type="ECO:0000313" key="14">
    <source>
        <dbReference type="Proteomes" id="UP000027997"/>
    </source>
</evidence>
<evidence type="ECO:0000256" key="9">
    <source>
        <dbReference type="ARBA" id="ARBA00023049"/>
    </source>
</evidence>
<dbReference type="PANTHER" id="PTHR42837:SF2">
    <property type="entry name" value="MEMBRANE METALLOPROTEASE ARASP2, CHLOROPLASTIC-RELATED"/>
    <property type="match status" value="1"/>
</dbReference>
<comment type="subcellular location">
    <subcellularLocation>
        <location evidence="2">Membrane</location>
        <topology evidence="2">Multi-pass membrane protein</topology>
    </subcellularLocation>
</comment>
<keyword evidence="11" id="KW-0479">Metal-binding</keyword>
<dbReference type="CDD" id="cd06163">
    <property type="entry name" value="S2P-M50_PDZ_RseP-like"/>
    <property type="match status" value="2"/>
</dbReference>
<dbReference type="InterPro" id="IPR001478">
    <property type="entry name" value="PDZ"/>
</dbReference>
<dbReference type="PROSITE" id="PS50106">
    <property type="entry name" value="PDZ"/>
    <property type="match status" value="1"/>
</dbReference>
<proteinExistence type="inferred from homology"/>
<dbReference type="SUPFAM" id="SSF50156">
    <property type="entry name" value="PDZ domain-like"/>
    <property type="match status" value="2"/>
</dbReference>
<evidence type="ECO:0000256" key="4">
    <source>
        <dbReference type="ARBA" id="ARBA00022670"/>
    </source>
</evidence>
<gene>
    <name evidence="13" type="ORF">GV64_16290</name>
</gene>
<dbReference type="InterPro" id="IPR036034">
    <property type="entry name" value="PDZ_sf"/>
</dbReference>